<dbReference type="PROSITE" id="PS50056">
    <property type="entry name" value="TYR_PHOSPHATASE_2"/>
    <property type="match status" value="1"/>
</dbReference>
<dbReference type="GO" id="GO:0004484">
    <property type="term" value="F:mRNA guanylyltransferase activity"/>
    <property type="evidence" value="ECO:0007669"/>
    <property type="project" value="UniProtKB-EC"/>
</dbReference>
<evidence type="ECO:0000256" key="4">
    <source>
        <dbReference type="ARBA" id="ARBA00022737"/>
    </source>
</evidence>
<comment type="subcellular location">
    <subcellularLocation>
        <location evidence="1">Nucleus</location>
    </subcellularLocation>
</comment>
<dbReference type="PANTHER" id="PTHR19980:SF0">
    <property type="entry name" value="CLEAVAGE STIMULATION FACTOR SUBUNIT 3"/>
    <property type="match status" value="1"/>
</dbReference>
<dbReference type="InterPro" id="IPR045243">
    <property type="entry name" value="Rna14-like"/>
</dbReference>
<dbReference type="InterPro" id="IPR001339">
    <property type="entry name" value="mRNA_cap_enzyme_adenylation"/>
</dbReference>
<dbReference type="PROSITE" id="PS00383">
    <property type="entry name" value="TYR_PHOSPHATASE_1"/>
    <property type="match status" value="1"/>
</dbReference>
<feature type="region of interest" description="Disordered" evidence="7">
    <location>
        <begin position="708"/>
        <end position="747"/>
    </location>
</feature>
<dbReference type="FunFam" id="2.40.50.140:FF:000291">
    <property type="entry name" value="mRNA-capping enzyme"/>
    <property type="match status" value="1"/>
</dbReference>
<dbReference type="GO" id="GO:0031124">
    <property type="term" value="P:mRNA 3'-end processing"/>
    <property type="evidence" value="ECO:0007669"/>
    <property type="project" value="InterPro"/>
</dbReference>
<dbReference type="Gene3D" id="2.40.50.140">
    <property type="entry name" value="Nucleic acid-binding proteins"/>
    <property type="match status" value="1"/>
</dbReference>
<dbReference type="GO" id="GO:0005524">
    <property type="term" value="F:ATP binding"/>
    <property type="evidence" value="ECO:0007669"/>
    <property type="project" value="InterPro"/>
</dbReference>
<dbReference type="SUPFAM" id="SSF52799">
    <property type="entry name" value="(Phosphotyrosine protein) phosphatases II"/>
    <property type="match status" value="1"/>
</dbReference>
<dbReference type="InterPro" id="IPR013846">
    <property type="entry name" value="mRNA_cap_enzyme_C"/>
</dbReference>
<dbReference type="InterPro" id="IPR003107">
    <property type="entry name" value="HAT"/>
</dbReference>
<reference evidence="9" key="1">
    <citation type="journal article" date="2020" name="Ecol. Evol.">
        <title>Genome structure and content of the rice root-knot nematode (Meloidogyne graminicola).</title>
        <authorList>
            <person name="Phan N.T."/>
            <person name="Danchin E.G.J."/>
            <person name="Klopp C."/>
            <person name="Perfus-Barbeoch L."/>
            <person name="Kozlowski D.K."/>
            <person name="Koutsovoulos G.D."/>
            <person name="Lopez-Roques C."/>
            <person name="Bouchez O."/>
            <person name="Zahm M."/>
            <person name="Besnard G."/>
            <person name="Bellafiore S."/>
        </authorList>
    </citation>
    <scope>NUCLEOTIDE SEQUENCE</scope>
    <source>
        <strain evidence="9">VN-18</strain>
    </source>
</reference>
<dbReference type="SUPFAM" id="SSF50249">
    <property type="entry name" value="Nucleic acid-binding proteins"/>
    <property type="match status" value="1"/>
</dbReference>
<dbReference type="GO" id="GO:0003729">
    <property type="term" value="F:mRNA binding"/>
    <property type="evidence" value="ECO:0007669"/>
    <property type="project" value="TreeGrafter"/>
</dbReference>
<dbReference type="Gene3D" id="3.30.470.30">
    <property type="entry name" value="DNA ligase/mRNA capping enzyme"/>
    <property type="match status" value="1"/>
</dbReference>
<dbReference type="Gene3D" id="3.90.190.10">
    <property type="entry name" value="Protein tyrosine phosphatase superfamily"/>
    <property type="match status" value="1"/>
</dbReference>
<keyword evidence="3" id="KW-0507">mRNA processing</keyword>
<dbReference type="PANTHER" id="PTHR19980">
    <property type="entry name" value="RNA CLEAVAGE STIMULATION FACTOR"/>
    <property type="match status" value="1"/>
</dbReference>
<dbReference type="InterPro" id="IPR012340">
    <property type="entry name" value="NA-bd_OB-fold"/>
</dbReference>
<evidence type="ECO:0000256" key="7">
    <source>
        <dbReference type="SAM" id="MobiDB-lite"/>
    </source>
</evidence>
<dbReference type="InterPro" id="IPR016130">
    <property type="entry name" value="Tyr_Pase_AS"/>
</dbReference>
<gene>
    <name evidence="9" type="ORF">Mgra_00004401</name>
</gene>
<feature type="compositionally biased region" description="Low complexity" evidence="7">
    <location>
        <begin position="543"/>
        <end position="552"/>
    </location>
</feature>
<dbReference type="InterPro" id="IPR000340">
    <property type="entry name" value="Dual-sp_phosphatase_cat-dom"/>
</dbReference>
<evidence type="ECO:0000313" key="9">
    <source>
        <dbReference type="EMBL" id="KAF7636142.1"/>
    </source>
</evidence>
<keyword evidence="5" id="KW-0506">mRNA capping</keyword>
<dbReference type="Pfam" id="PF05843">
    <property type="entry name" value="Suf"/>
    <property type="match status" value="1"/>
</dbReference>
<evidence type="ECO:0000313" key="10">
    <source>
        <dbReference type="Proteomes" id="UP000605970"/>
    </source>
</evidence>
<dbReference type="CDD" id="cd07895">
    <property type="entry name" value="Adenylation_mRNA_capping"/>
    <property type="match status" value="1"/>
</dbReference>
<dbReference type="InterPro" id="IPR011990">
    <property type="entry name" value="TPR-like_helical_dom_sf"/>
</dbReference>
<dbReference type="InterPro" id="IPR029021">
    <property type="entry name" value="Prot-tyrosine_phosphatase-like"/>
</dbReference>
<name>A0A8S9ZRW6_9BILA</name>
<dbReference type="GO" id="GO:0005634">
    <property type="term" value="C:nucleus"/>
    <property type="evidence" value="ECO:0007669"/>
    <property type="project" value="UniProtKB-SubCell"/>
</dbReference>
<dbReference type="Proteomes" id="UP000605970">
    <property type="component" value="Unassembled WGS sequence"/>
</dbReference>
<dbReference type="InterPro" id="IPR000387">
    <property type="entry name" value="Tyr_Pase_dom"/>
</dbReference>
<dbReference type="SUPFAM" id="SSF56091">
    <property type="entry name" value="DNA ligase/mRNA capping enzyme, catalytic domain"/>
    <property type="match status" value="1"/>
</dbReference>
<dbReference type="Pfam" id="PF03919">
    <property type="entry name" value="mRNA_cap_C"/>
    <property type="match status" value="1"/>
</dbReference>
<organism evidence="9 10">
    <name type="scientific">Meloidogyne graminicola</name>
    <dbReference type="NCBI Taxonomy" id="189291"/>
    <lineage>
        <taxon>Eukaryota</taxon>
        <taxon>Metazoa</taxon>
        <taxon>Ecdysozoa</taxon>
        <taxon>Nematoda</taxon>
        <taxon>Chromadorea</taxon>
        <taxon>Rhabditida</taxon>
        <taxon>Tylenchina</taxon>
        <taxon>Tylenchomorpha</taxon>
        <taxon>Tylenchoidea</taxon>
        <taxon>Meloidogynidae</taxon>
        <taxon>Meloidogyninae</taxon>
        <taxon>Meloidogyne</taxon>
    </lineage>
</organism>
<dbReference type="SMART" id="SM00386">
    <property type="entry name" value="HAT"/>
    <property type="match status" value="9"/>
</dbReference>
<evidence type="ECO:0000259" key="8">
    <source>
        <dbReference type="PROSITE" id="PS50056"/>
    </source>
</evidence>
<evidence type="ECO:0000256" key="3">
    <source>
        <dbReference type="ARBA" id="ARBA00022664"/>
    </source>
</evidence>
<accession>A0A8S9ZRW6</accession>
<dbReference type="OrthoDB" id="26282at2759"/>
<feature type="compositionally biased region" description="Polar residues" evidence="7">
    <location>
        <begin position="734"/>
        <end position="746"/>
    </location>
</feature>
<dbReference type="InterPro" id="IPR008847">
    <property type="entry name" value="Suf"/>
</dbReference>
<dbReference type="Pfam" id="PF00782">
    <property type="entry name" value="DSPc"/>
    <property type="match status" value="1"/>
</dbReference>
<sequence>MVLSPERRIELNPFDVDAWNLLLRESQARSIDQVRAFYERLVGQFNNSGRYWKAYIEHELRAKNFENVEKIFERCLVRVLNVDLWKCYVFYVRETKGHLASFREQMAKTYDFAIDKVGLDFQSYSIYNDCVNFLKQQEVKGQYAENQKITAIRKIFKKGLVTPMANIEQLWNDYCSFEKSVNQALAEKMISDIKKDYLNASKVAKQYEQVVRGINRQAISIPPRGTATEIKQAELWRKYIQWEKSNPLNTEEYGQYARRVIYSYEQALLCLGYMPDIWYEAAFFQQQAAQKLAEKGDVKLSTAMYNDIIHLYEKAIFGLMKSNQMLHFAYADFEEERRKYENAKKIYERLLSQQNFDQSLTYIQLMKFIRRTEGLKQARLVFKRAREDKRTNFHVYVAAAYMEYYCNAEYALAYVDFLSNLNEETNTRVVFERILNSENALAPENSVDVWNRYLDFESQVGDLTSILNVDQRRRAVNPHSEEHNALLLIDRYRFLSLTPCTFDELKLMGYSLVNKCSKHLSHIGHSHIPSTTIQNGHLKPTQSHNISSSTNISSSNVGSGILELGAAYTRPDTNQMLPFKPKLPPAAYHPVPGGVFPPPLIVSQLLQVLPPPRSFNGPYVDIEELVKSLGSFNREPPRVNLKEGPFLDPNATFDDYRAADVKKELYQLLNTTTDPIVKRYAQVRLMASHEYQQEQQQSILVSRKRTFHTNAGDSDSEDESQRQALGGVNGGGNSSTQTSNNVQFSKPKTRLPQRWLYCPPMGKIVARKFLPMKTPLDASYDHLIESPKYYFHPDMVFRTPLRDINSGAKILLWIDLTNSNSFYQPSEIPSPCKYEKIKMVGHGEAPSVEQTEHFIDIVDKFFEEHPNDIVVVHCTHGFNRTGFLIASYLFKREGLSIEMAVQEFAECRPLGIYKQLYLDELHQRYAEEDDEKIESRGRPLWENGPLSDEEFTMDGLFTIEDNNGLNGHLIPTTSSSIIDNNTIIPQFNSNSPGKKAKKTPLFMDGRVPNVYYVEDPELRKSIQTQAINYCGYKSKGFPGSQPVSLEGPHGCNNIQFLVNEPYMVSWKADGVRYLVLIDGHNRVFAFDRDNNPFQINTVTFLNQNAECLSNSKTPLCEDDYLKETLVDAEMVIDTDNGKEIPRLLIYDLIYLKNINLKKSNFDVRFKAIDNELIKPRKQAMKLGLFNRDYEPIGVRRKDFWPIKETYKLFEPSFFNVISNCHELDGLIFQPINKPYIPGRYEYLLKWKPPELATIDFRLEIKKIQRTGELPEWIGELHVLHLNIPFAHLKATNQLKKYDKKIIECKFIREKNCWEFMRERTDKSHPNALSTAESVLSTIKYPINRDGLLNFINRFVIKREQQQTIKP</sequence>
<evidence type="ECO:0000256" key="1">
    <source>
        <dbReference type="ARBA" id="ARBA00004123"/>
    </source>
</evidence>
<feature type="domain" description="Tyrosine specific protein phosphatases" evidence="8">
    <location>
        <begin position="852"/>
        <end position="909"/>
    </location>
</feature>
<keyword evidence="6" id="KW-0539">Nucleus</keyword>
<proteinExistence type="predicted"/>
<evidence type="ECO:0000256" key="5">
    <source>
        <dbReference type="ARBA" id="ARBA00023042"/>
    </source>
</evidence>
<dbReference type="EMBL" id="JABEBT010000033">
    <property type="protein sequence ID" value="KAF7636142.1"/>
    <property type="molecule type" value="Genomic_DNA"/>
</dbReference>
<feature type="region of interest" description="Disordered" evidence="7">
    <location>
        <begin position="531"/>
        <end position="552"/>
    </location>
</feature>
<dbReference type="SUPFAM" id="SSF48452">
    <property type="entry name" value="TPR-like"/>
    <property type="match status" value="1"/>
</dbReference>
<evidence type="ECO:0000256" key="6">
    <source>
        <dbReference type="ARBA" id="ARBA00023242"/>
    </source>
</evidence>
<comment type="caution">
    <text evidence="9">The sequence shown here is derived from an EMBL/GenBank/DDBJ whole genome shotgun (WGS) entry which is preliminary data.</text>
</comment>
<keyword evidence="10" id="KW-1185">Reference proteome</keyword>
<evidence type="ECO:0000256" key="2">
    <source>
        <dbReference type="ARBA" id="ARBA00012475"/>
    </source>
</evidence>
<keyword evidence="4" id="KW-0677">Repeat</keyword>
<protein>
    <recommendedName>
        <fullName evidence="2">mRNA guanylyltransferase</fullName>
        <ecNumber evidence="2">2.7.7.50</ecNumber>
    </recommendedName>
</protein>
<dbReference type="Gene3D" id="1.25.40.1040">
    <property type="match status" value="1"/>
</dbReference>
<dbReference type="GO" id="GO:0006370">
    <property type="term" value="P:7-methylguanosine mRNA capping"/>
    <property type="evidence" value="ECO:0007669"/>
    <property type="project" value="UniProtKB-KW"/>
</dbReference>
<dbReference type="Pfam" id="PF01331">
    <property type="entry name" value="mRNA_cap_enzyme"/>
    <property type="match status" value="1"/>
</dbReference>
<dbReference type="EC" id="2.7.7.50" evidence="2"/>